<sequence length="167" mass="19384">MRYCTAPWRLDYVKKALKMKGCVFCQALKKKDDCQSLILYRGRFNFIIINRFPYTTGHLMVAPYRHLASFETAPREIVAEAMELVQLALRILKKSYRPHGFNVGLNLGQPAGAGVTGHFHIHVVPRWPGDSNFMPIIGQTRVFCEDLTSTYNRLRPHFEREEKKQEK</sequence>
<evidence type="ECO:0000259" key="5">
    <source>
        <dbReference type="PROSITE" id="PS51084"/>
    </source>
</evidence>
<feature type="binding site" evidence="3">
    <location>
        <position position="122"/>
    </location>
    <ligand>
        <name>substrate</name>
    </ligand>
</feature>
<feature type="binding site" evidence="3">
    <location>
        <begin position="112"/>
        <end position="115"/>
    </location>
    <ligand>
        <name>substrate</name>
    </ligand>
</feature>
<evidence type="ECO:0000313" key="6">
    <source>
        <dbReference type="EMBL" id="RFT15133.1"/>
    </source>
</evidence>
<feature type="binding site" evidence="3">
    <location>
        <position position="50"/>
    </location>
    <ligand>
        <name>substrate</name>
    </ligand>
</feature>
<dbReference type="InterPro" id="IPR052908">
    <property type="entry name" value="AP-4-A_phosphorylase"/>
</dbReference>
<dbReference type="InterPro" id="IPR039383">
    <property type="entry name" value="FHIT"/>
</dbReference>
<feature type="active site" description="Tele-AMP-histidine intermediate" evidence="2">
    <location>
        <position position="120"/>
    </location>
</feature>
<feature type="short sequence motif" description="Histidine triad motif" evidence="4">
    <location>
        <begin position="118"/>
        <end position="122"/>
    </location>
</feature>
<keyword evidence="1" id="KW-0547">Nucleotide-binding</keyword>
<dbReference type="CDD" id="cd01275">
    <property type="entry name" value="FHIT"/>
    <property type="match status" value="1"/>
</dbReference>
<dbReference type="Proteomes" id="UP000257323">
    <property type="component" value="Unassembled WGS sequence"/>
</dbReference>
<gene>
    <name evidence="6" type="ORF">OP8BY_0597</name>
</gene>
<dbReference type="Gene3D" id="3.30.428.10">
    <property type="entry name" value="HIT-like"/>
    <property type="match status" value="1"/>
</dbReference>
<organism evidence="6 7">
    <name type="scientific">Candidatus Saccharicenans subterraneus</name>
    <dbReference type="NCBI Taxonomy" id="2508984"/>
    <lineage>
        <taxon>Bacteria</taxon>
        <taxon>Candidatus Aminicenantota</taxon>
        <taxon>Candidatus Aminicenantia</taxon>
        <taxon>Candidatus Aminicenantales</taxon>
        <taxon>Candidatus Saccharicenantaceae</taxon>
        <taxon>Candidatus Saccharicenans</taxon>
    </lineage>
</organism>
<comment type="caution">
    <text evidence="6">The sequence shown here is derived from an EMBL/GenBank/DDBJ whole genome shotgun (WGS) entry which is preliminary data.</text>
</comment>
<feature type="domain" description="HIT" evidence="5">
    <location>
        <begin position="23"/>
        <end position="133"/>
    </location>
</feature>
<reference evidence="6 7" key="1">
    <citation type="submission" date="2018-08" db="EMBL/GenBank/DDBJ databases">
        <title>Genome analysis of the thermophilic bacterium of the candidate phylum Aminicenantes from deep subsurface aquifer revealed its physiology and ecological role.</title>
        <authorList>
            <person name="Kadnikov V.V."/>
            <person name="Mardanov A.V."/>
            <person name="Beletsky A.V."/>
            <person name="Karnachuk O.V."/>
            <person name="Ravin N.V."/>
        </authorList>
    </citation>
    <scope>NUCLEOTIDE SEQUENCE [LARGE SCALE GENOMIC DNA]</scope>
    <source>
        <strain evidence="6">BY38</strain>
    </source>
</reference>
<dbReference type="PANTHER" id="PTHR42997:SF1">
    <property type="entry name" value="AP-4-A PHOSPHORYLASE"/>
    <property type="match status" value="1"/>
</dbReference>
<dbReference type="PROSITE" id="PS51084">
    <property type="entry name" value="HIT_2"/>
    <property type="match status" value="1"/>
</dbReference>
<dbReference type="EMBL" id="QUAH01000012">
    <property type="protein sequence ID" value="RFT15133.1"/>
    <property type="molecule type" value="Genomic_DNA"/>
</dbReference>
<name>A0A3E2BK67_9BACT</name>
<dbReference type="PANTHER" id="PTHR42997">
    <property type="entry name" value="HIT FAMILY HYDROLASE"/>
    <property type="match status" value="1"/>
</dbReference>
<evidence type="ECO:0000256" key="2">
    <source>
        <dbReference type="PIRSR" id="PIRSR639383-1"/>
    </source>
</evidence>
<proteinExistence type="predicted"/>
<dbReference type="GO" id="GO:0003824">
    <property type="term" value="F:catalytic activity"/>
    <property type="evidence" value="ECO:0007669"/>
    <property type="project" value="InterPro"/>
</dbReference>
<accession>A0A3E2BK67</accession>
<dbReference type="Pfam" id="PF01230">
    <property type="entry name" value="HIT"/>
    <property type="match status" value="1"/>
</dbReference>
<evidence type="ECO:0000256" key="1">
    <source>
        <dbReference type="ARBA" id="ARBA00022741"/>
    </source>
</evidence>
<dbReference type="SUPFAM" id="SSF54197">
    <property type="entry name" value="HIT-like"/>
    <property type="match status" value="1"/>
</dbReference>
<evidence type="ECO:0000313" key="7">
    <source>
        <dbReference type="Proteomes" id="UP000257323"/>
    </source>
</evidence>
<evidence type="ECO:0000256" key="3">
    <source>
        <dbReference type="PIRSR" id="PIRSR639383-2"/>
    </source>
</evidence>
<evidence type="ECO:0000256" key="4">
    <source>
        <dbReference type="PROSITE-ProRule" id="PRU00464"/>
    </source>
</evidence>
<dbReference type="GO" id="GO:0000166">
    <property type="term" value="F:nucleotide binding"/>
    <property type="evidence" value="ECO:0007669"/>
    <property type="project" value="UniProtKB-KW"/>
</dbReference>
<dbReference type="InterPro" id="IPR036265">
    <property type="entry name" value="HIT-like_sf"/>
</dbReference>
<dbReference type="AlphaFoldDB" id="A0A3E2BK67"/>
<dbReference type="InterPro" id="IPR011146">
    <property type="entry name" value="HIT-like"/>
</dbReference>
<protein>
    <submittedName>
        <fullName evidence="6">HIT family protein</fullName>
    </submittedName>
</protein>